<dbReference type="AlphaFoldDB" id="E2AYZ9"/>
<dbReference type="EMBL" id="GL444034">
    <property type="protein sequence ID" value="EFN61338.1"/>
    <property type="molecule type" value="Genomic_DNA"/>
</dbReference>
<dbReference type="InParanoid" id="E2AYZ9"/>
<keyword evidence="3" id="KW-1185">Reference proteome</keyword>
<gene>
    <name evidence="2" type="ORF">EAG_05070</name>
</gene>
<proteinExistence type="predicted"/>
<sequence length="220" mass="25719">ETDKSDDEYVPTKQQTKEKGEFDQKELNDLVREFGLSKEGAELLASKLKEKNLLAKGTKTSYYRSRDESFRTYFSSDTDLVYCHDVKGLMDEIKKDAYKADEWRLFIDSSERSLKAVLLHNTNIYSPIPIAHSVTLKEEYKNIEMVLNKIEYGKHNWLICGDLKILSMILDQQSGFTKFPCFLCLWDSRDRESHYVKTDWPARQIFEPGKKNIINKPLVE</sequence>
<reference evidence="2 3" key="1">
    <citation type="journal article" date="2010" name="Science">
        <title>Genomic comparison of the ants Camponotus floridanus and Harpegnathos saltator.</title>
        <authorList>
            <person name="Bonasio R."/>
            <person name="Zhang G."/>
            <person name="Ye C."/>
            <person name="Mutti N.S."/>
            <person name="Fang X."/>
            <person name="Qin N."/>
            <person name="Donahue G."/>
            <person name="Yang P."/>
            <person name="Li Q."/>
            <person name="Li C."/>
            <person name="Zhang P."/>
            <person name="Huang Z."/>
            <person name="Berger S.L."/>
            <person name="Reinberg D."/>
            <person name="Wang J."/>
            <person name="Liebig J."/>
        </authorList>
    </citation>
    <scope>NUCLEOTIDE SEQUENCE [LARGE SCALE GENOMIC DNA]</scope>
    <source>
        <strain evidence="3">C129</strain>
    </source>
</reference>
<dbReference type="Proteomes" id="UP000000311">
    <property type="component" value="Unassembled WGS sequence"/>
</dbReference>
<dbReference type="PANTHER" id="PTHR46114">
    <property type="entry name" value="APPLE DOMAIN-CONTAINING PROTEIN"/>
    <property type="match status" value="1"/>
</dbReference>
<dbReference type="PANTHER" id="PTHR46114:SF1">
    <property type="entry name" value="ZAD DOMAIN-CONTAINING PROTEIN"/>
    <property type="match status" value="1"/>
</dbReference>
<evidence type="ECO:0000313" key="3">
    <source>
        <dbReference type="Proteomes" id="UP000000311"/>
    </source>
</evidence>
<evidence type="ECO:0000313" key="2">
    <source>
        <dbReference type="EMBL" id="EFN61338.1"/>
    </source>
</evidence>
<feature type="non-terminal residue" evidence="2">
    <location>
        <position position="220"/>
    </location>
</feature>
<name>E2AYZ9_CAMFO</name>
<organism evidence="3">
    <name type="scientific">Camponotus floridanus</name>
    <name type="common">Florida carpenter ant</name>
    <dbReference type="NCBI Taxonomy" id="104421"/>
    <lineage>
        <taxon>Eukaryota</taxon>
        <taxon>Metazoa</taxon>
        <taxon>Ecdysozoa</taxon>
        <taxon>Arthropoda</taxon>
        <taxon>Hexapoda</taxon>
        <taxon>Insecta</taxon>
        <taxon>Pterygota</taxon>
        <taxon>Neoptera</taxon>
        <taxon>Endopterygota</taxon>
        <taxon>Hymenoptera</taxon>
        <taxon>Apocrita</taxon>
        <taxon>Aculeata</taxon>
        <taxon>Formicoidea</taxon>
        <taxon>Formicidae</taxon>
        <taxon>Formicinae</taxon>
        <taxon>Camponotus</taxon>
    </lineage>
</organism>
<feature type="region of interest" description="Disordered" evidence="1">
    <location>
        <begin position="1"/>
        <end position="20"/>
    </location>
</feature>
<dbReference type="OMA" id="LHNTNIY"/>
<evidence type="ECO:0000256" key="1">
    <source>
        <dbReference type="SAM" id="MobiDB-lite"/>
    </source>
</evidence>
<protein>
    <submittedName>
        <fullName evidence="2">Uncharacterized protein</fullName>
    </submittedName>
</protein>
<feature type="non-terminal residue" evidence="2">
    <location>
        <position position="1"/>
    </location>
</feature>
<accession>E2AYZ9</accession>